<evidence type="ECO:0000313" key="2">
    <source>
        <dbReference type="Proteomes" id="UP000610594"/>
    </source>
</evidence>
<name>A0ABX0MTK3_9BURK</name>
<dbReference type="EMBL" id="WHJF01000029">
    <property type="protein sequence ID" value="NHZ63260.1"/>
    <property type="molecule type" value="Genomic_DNA"/>
</dbReference>
<dbReference type="RefSeq" id="WP_167237378.1">
    <property type="nucleotide sequence ID" value="NZ_WHJF01000029.1"/>
</dbReference>
<evidence type="ECO:0000313" key="1">
    <source>
        <dbReference type="EMBL" id="NHZ63260.1"/>
    </source>
</evidence>
<reference evidence="1 2" key="1">
    <citation type="submission" date="2019-10" db="EMBL/GenBank/DDBJ databases">
        <title>Taxonomy of Antarctic Massilia spp.: description of Massilia rubra sp. nov., Massilia aquatica sp. nov., Massilia mucilaginosa sp. nov., Massilia frigida sp. nov. isolated from streams, lakes and regoliths.</title>
        <authorList>
            <person name="Holochova P."/>
            <person name="Sedlacek I."/>
            <person name="Kralova S."/>
            <person name="Maslanova I."/>
            <person name="Busse H.-J."/>
            <person name="Stankova E."/>
            <person name="Vrbovska V."/>
            <person name="Kovarovic V."/>
            <person name="Bartak M."/>
            <person name="Svec P."/>
            <person name="Pantucek R."/>
        </authorList>
    </citation>
    <scope>NUCLEOTIDE SEQUENCE [LARGE SCALE GENOMIC DNA]</scope>
    <source>
        <strain evidence="1 2">CCM 8694</strain>
    </source>
</reference>
<keyword evidence="2" id="KW-1185">Reference proteome</keyword>
<protein>
    <submittedName>
        <fullName evidence="1">Uncharacterized protein</fullName>
    </submittedName>
</protein>
<accession>A0ABX0MTK3</accession>
<dbReference type="Proteomes" id="UP000610594">
    <property type="component" value="Unassembled WGS sequence"/>
</dbReference>
<sequence length="109" mass="12100">MLLRDVGRHGGGQFLDDLFNLRPPRGRHARLRVDGAYRAVGDLLRAMLCAGLGHGRPELVDALGVDERLQRLLHVRGRFGRLCGLARETDGQGEKKKIFIQDGRDFLGG</sequence>
<comment type="caution">
    <text evidence="1">The sequence shown here is derived from an EMBL/GenBank/DDBJ whole genome shotgun (WGS) entry which is preliminary data.</text>
</comment>
<gene>
    <name evidence="1" type="ORF">F1735_13250</name>
</gene>
<organism evidence="1 2">
    <name type="scientific">Massilia genomosp. 1</name>
    <dbReference type="NCBI Taxonomy" id="2609280"/>
    <lineage>
        <taxon>Bacteria</taxon>
        <taxon>Pseudomonadati</taxon>
        <taxon>Pseudomonadota</taxon>
        <taxon>Betaproteobacteria</taxon>
        <taxon>Burkholderiales</taxon>
        <taxon>Oxalobacteraceae</taxon>
        <taxon>Telluria group</taxon>
        <taxon>Massilia</taxon>
    </lineage>
</organism>
<proteinExistence type="predicted"/>